<evidence type="ECO:0000313" key="1">
    <source>
        <dbReference type="EMBL" id="KAK3065635.1"/>
    </source>
</evidence>
<dbReference type="Proteomes" id="UP001186974">
    <property type="component" value="Unassembled WGS sequence"/>
</dbReference>
<keyword evidence="2" id="KW-1185">Reference proteome</keyword>
<protein>
    <submittedName>
        <fullName evidence="1">Uncharacterized protein</fullName>
    </submittedName>
</protein>
<sequence length="161" mass="19000">MPASSRTVPAVPVTAQYDHAQPARSISSAEARRPQPHHTSSSRVMPTVTEERERPRERERERRRSPQEERSSRRTERESSSAKKYYGETEDSYQRAKRAKEDPRYKQYDVGNVKYTKDYKPEDVSYTDAKGSRKRDDHERTDRGFERPQMHRSATMPTYVY</sequence>
<gene>
    <name evidence="1" type="ORF">LTS18_002592</name>
</gene>
<organism evidence="1 2">
    <name type="scientific">Coniosporium uncinatum</name>
    <dbReference type="NCBI Taxonomy" id="93489"/>
    <lineage>
        <taxon>Eukaryota</taxon>
        <taxon>Fungi</taxon>
        <taxon>Dikarya</taxon>
        <taxon>Ascomycota</taxon>
        <taxon>Pezizomycotina</taxon>
        <taxon>Dothideomycetes</taxon>
        <taxon>Dothideomycetes incertae sedis</taxon>
        <taxon>Coniosporium</taxon>
    </lineage>
</organism>
<accession>A0ACC3DDX8</accession>
<dbReference type="EMBL" id="JAWDJW010006318">
    <property type="protein sequence ID" value="KAK3065635.1"/>
    <property type="molecule type" value="Genomic_DNA"/>
</dbReference>
<proteinExistence type="predicted"/>
<comment type="caution">
    <text evidence="1">The sequence shown here is derived from an EMBL/GenBank/DDBJ whole genome shotgun (WGS) entry which is preliminary data.</text>
</comment>
<reference evidence="1" key="1">
    <citation type="submission" date="2024-09" db="EMBL/GenBank/DDBJ databases">
        <title>Black Yeasts Isolated from many extreme environments.</title>
        <authorList>
            <person name="Coleine C."/>
            <person name="Stajich J.E."/>
            <person name="Selbmann L."/>
        </authorList>
    </citation>
    <scope>NUCLEOTIDE SEQUENCE</scope>
    <source>
        <strain evidence="1">CCFEE 5737</strain>
    </source>
</reference>
<name>A0ACC3DDX8_9PEZI</name>
<evidence type="ECO:0000313" key="2">
    <source>
        <dbReference type="Proteomes" id="UP001186974"/>
    </source>
</evidence>